<reference evidence="3 4" key="1">
    <citation type="submission" date="2024-01" db="EMBL/GenBank/DDBJ databases">
        <title>The genomes of 5 underutilized Papilionoideae crops provide insights into root nodulation and disease resistanc.</title>
        <authorList>
            <person name="Jiang F."/>
        </authorList>
    </citation>
    <scope>NUCLEOTIDE SEQUENCE [LARGE SCALE GENOMIC DNA]</scope>
    <source>
        <strain evidence="3">JINMINGXINNONG_FW02</strain>
        <tissue evidence="3">Leaves</tissue>
    </source>
</reference>
<evidence type="ECO:0000256" key="2">
    <source>
        <dbReference type="SAM" id="SignalP"/>
    </source>
</evidence>
<dbReference type="EMBL" id="JAYMYR010000004">
    <property type="protein sequence ID" value="KAK7369603.1"/>
    <property type="molecule type" value="Genomic_DNA"/>
</dbReference>
<sequence>MPHPITHPRLLTPLIETSFTVLVAAKEIALPCQGKHYHRVYPVSNGAQPKEIERETEKERDWLKGSSEGVERERERERGFGNWCCFVCVNLLARFEDFVFGFCNSEEKRRLRSCHVV</sequence>
<dbReference type="AlphaFoldDB" id="A0AAN9RKM8"/>
<dbReference type="Proteomes" id="UP001374584">
    <property type="component" value="Unassembled WGS sequence"/>
</dbReference>
<feature type="signal peptide" evidence="2">
    <location>
        <begin position="1"/>
        <end position="25"/>
    </location>
</feature>
<feature type="region of interest" description="Disordered" evidence="1">
    <location>
        <begin position="48"/>
        <end position="73"/>
    </location>
</feature>
<evidence type="ECO:0000313" key="4">
    <source>
        <dbReference type="Proteomes" id="UP001374584"/>
    </source>
</evidence>
<accession>A0AAN9RKM8</accession>
<gene>
    <name evidence="3" type="ORF">VNO80_11645</name>
</gene>
<proteinExistence type="predicted"/>
<feature type="chain" id="PRO_5042992505" evidence="2">
    <location>
        <begin position="26"/>
        <end position="117"/>
    </location>
</feature>
<keyword evidence="2" id="KW-0732">Signal</keyword>
<organism evidence="3 4">
    <name type="scientific">Phaseolus coccineus</name>
    <name type="common">Scarlet runner bean</name>
    <name type="synonym">Phaseolus multiflorus</name>
    <dbReference type="NCBI Taxonomy" id="3886"/>
    <lineage>
        <taxon>Eukaryota</taxon>
        <taxon>Viridiplantae</taxon>
        <taxon>Streptophyta</taxon>
        <taxon>Embryophyta</taxon>
        <taxon>Tracheophyta</taxon>
        <taxon>Spermatophyta</taxon>
        <taxon>Magnoliopsida</taxon>
        <taxon>eudicotyledons</taxon>
        <taxon>Gunneridae</taxon>
        <taxon>Pentapetalae</taxon>
        <taxon>rosids</taxon>
        <taxon>fabids</taxon>
        <taxon>Fabales</taxon>
        <taxon>Fabaceae</taxon>
        <taxon>Papilionoideae</taxon>
        <taxon>50 kb inversion clade</taxon>
        <taxon>NPAAA clade</taxon>
        <taxon>indigoferoid/millettioid clade</taxon>
        <taxon>Phaseoleae</taxon>
        <taxon>Phaseolus</taxon>
    </lineage>
</organism>
<comment type="caution">
    <text evidence="3">The sequence shown here is derived from an EMBL/GenBank/DDBJ whole genome shotgun (WGS) entry which is preliminary data.</text>
</comment>
<evidence type="ECO:0000313" key="3">
    <source>
        <dbReference type="EMBL" id="KAK7369603.1"/>
    </source>
</evidence>
<evidence type="ECO:0000256" key="1">
    <source>
        <dbReference type="SAM" id="MobiDB-lite"/>
    </source>
</evidence>
<feature type="compositionally biased region" description="Basic and acidic residues" evidence="1">
    <location>
        <begin position="50"/>
        <end position="73"/>
    </location>
</feature>
<protein>
    <submittedName>
        <fullName evidence="3">Uncharacterized protein</fullName>
    </submittedName>
</protein>
<name>A0AAN9RKM8_PHACN</name>
<keyword evidence="4" id="KW-1185">Reference proteome</keyword>